<organism evidence="6 7">
    <name type="scientific">Desulfonatronospira thiodismutans ASO3-1</name>
    <dbReference type="NCBI Taxonomy" id="555779"/>
    <lineage>
        <taxon>Bacteria</taxon>
        <taxon>Pseudomonadati</taxon>
        <taxon>Thermodesulfobacteriota</taxon>
        <taxon>Desulfovibrionia</taxon>
        <taxon>Desulfovibrionales</taxon>
        <taxon>Desulfonatronovibrionaceae</taxon>
        <taxon>Desulfonatronospira</taxon>
    </lineage>
</organism>
<protein>
    <submittedName>
        <fullName evidence="6">Methyl-viologen-reducing hydrogenase delta subunit</fullName>
    </submittedName>
</protein>
<evidence type="ECO:0000313" key="7">
    <source>
        <dbReference type="Proteomes" id="UP000005496"/>
    </source>
</evidence>
<dbReference type="eggNOG" id="COG1908">
    <property type="taxonomic scope" value="Bacteria"/>
</dbReference>
<dbReference type="AlphaFoldDB" id="D6SNN8"/>
<keyword evidence="7" id="KW-1185">Reference proteome</keyword>
<evidence type="ECO:0000259" key="5">
    <source>
        <dbReference type="Pfam" id="PF02662"/>
    </source>
</evidence>
<comment type="caution">
    <text evidence="6">The sequence shown here is derived from an EMBL/GenBank/DDBJ whole genome shotgun (WGS) entry which is preliminary data.</text>
</comment>
<dbReference type="EMBL" id="ACJN02000002">
    <property type="protein sequence ID" value="EFI34364.1"/>
    <property type="molecule type" value="Genomic_DNA"/>
</dbReference>
<evidence type="ECO:0000256" key="2">
    <source>
        <dbReference type="ARBA" id="ARBA00023002"/>
    </source>
</evidence>
<keyword evidence="2" id="KW-0560">Oxidoreductase</keyword>
<evidence type="ECO:0000256" key="3">
    <source>
        <dbReference type="ARBA" id="ARBA00023004"/>
    </source>
</evidence>
<accession>D6SNN8</accession>
<keyword evidence="4" id="KW-0411">Iron-sulfur</keyword>
<dbReference type="Pfam" id="PF02662">
    <property type="entry name" value="FlpD"/>
    <property type="match status" value="1"/>
</dbReference>
<dbReference type="GO" id="GO:0051536">
    <property type="term" value="F:iron-sulfur cluster binding"/>
    <property type="evidence" value="ECO:0007669"/>
    <property type="project" value="UniProtKB-KW"/>
</dbReference>
<name>D6SNN8_9BACT</name>
<dbReference type="RefSeq" id="WP_008869692.1">
    <property type="nucleotide sequence ID" value="NZ_ACJN02000002.1"/>
</dbReference>
<evidence type="ECO:0000313" key="6">
    <source>
        <dbReference type="EMBL" id="EFI34364.1"/>
    </source>
</evidence>
<dbReference type="GO" id="GO:0016491">
    <property type="term" value="F:oxidoreductase activity"/>
    <property type="evidence" value="ECO:0007669"/>
    <property type="project" value="UniProtKB-KW"/>
</dbReference>
<dbReference type="GO" id="GO:0046872">
    <property type="term" value="F:metal ion binding"/>
    <property type="evidence" value="ECO:0007669"/>
    <property type="project" value="UniProtKB-KW"/>
</dbReference>
<proteinExistence type="predicted"/>
<evidence type="ECO:0000256" key="4">
    <source>
        <dbReference type="ARBA" id="ARBA00023014"/>
    </source>
</evidence>
<dbReference type="Proteomes" id="UP000005496">
    <property type="component" value="Unassembled WGS sequence"/>
</dbReference>
<keyword evidence="3" id="KW-0408">Iron</keyword>
<dbReference type="OrthoDB" id="9785566at2"/>
<gene>
    <name evidence="6" type="ORF">Dthio_PD1715</name>
</gene>
<dbReference type="InterPro" id="IPR003813">
    <property type="entry name" value="MvhD/FlpD"/>
</dbReference>
<evidence type="ECO:0000256" key="1">
    <source>
        <dbReference type="ARBA" id="ARBA00022723"/>
    </source>
</evidence>
<reference evidence="6" key="1">
    <citation type="submission" date="2010-05" db="EMBL/GenBank/DDBJ databases">
        <title>The draft genome of Desulfonatronospira thiodismutans ASO3-1.</title>
        <authorList>
            <consortium name="US DOE Joint Genome Institute (JGI-PGF)"/>
            <person name="Lucas S."/>
            <person name="Copeland A."/>
            <person name="Lapidus A."/>
            <person name="Cheng J.-F."/>
            <person name="Bruce D."/>
            <person name="Goodwin L."/>
            <person name="Pitluck S."/>
            <person name="Chertkov O."/>
            <person name="Brettin T."/>
            <person name="Detter J.C."/>
            <person name="Han C."/>
            <person name="Land M.L."/>
            <person name="Hauser L."/>
            <person name="Kyrpides N."/>
            <person name="Mikhailova N."/>
            <person name="Muyzer G."/>
            <person name="Woyke T."/>
        </authorList>
    </citation>
    <scope>NUCLEOTIDE SEQUENCE [LARGE SCALE GENOMIC DNA]</scope>
    <source>
        <strain evidence="6">ASO3-1</strain>
    </source>
</reference>
<keyword evidence="1" id="KW-0479">Metal-binding</keyword>
<sequence>MSFSPNIVGFACQWCTYAGADLAGNLRCKYPPTIKLIRVPCSGSVEPEYVLESLARGADGVLIGGCHYGDCHYKEGNYKTSRRMTILKKMIEDAGFDPKRFRLEWISGAEGKRFAEVVEEFTRELQELGPNPVKGGK</sequence>
<feature type="domain" description="F420-non-reducing hydrogenase iron-sulfur subunit D" evidence="5">
    <location>
        <begin position="7"/>
        <end position="129"/>
    </location>
</feature>